<accession>A0A8D8F7Q8</accession>
<name>A0A8D8F7Q8_CULPI</name>
<dbReference type="EMBL" id="HBUE01039172">
    <property type="protein sequence ID" value="CAG6459989.1"/>
    <property type="molecule type" value="Transcribed_RNA"/>
</dbReference>
<proteinExistence type="predicted"/>
<protein>
    <submittedName>
        <fullName evidence="1">(northern house mosquito) hypothetical protein</fullName>
    </submittedName>
</protein>
<sequence length="101" mass="11816">MWRSSLGPNVSSFVTVAGRIICCCRRETPKECPMICLSWFRTTKMTPSVKSLMRRTAMILTRIVEYGIGFIRIVERWAFRSIGLCRRTCFIWRTLRSSFPT</sequence>
<evidence type="ECO:0000313" key="1">
    <source>
        <dbReference type="EMBL" id="CAG6459989.1"/>
    </source>
</evidence>
<reference evidence="1" key="1">
    <citation type="submission" date="2021-05" db="EMBL/GenBank/DDBJ databases">
        <authorList>
            <person name="Alioto T."/>
            <person name="Alioto T."/>
            <person name="Gomez Garrido J."/>
        </authorList>
    </citation>
    <scope>NUCLEOTIDE SEQUENCE</scope>
</reference>
<organism evidence="1">
    <name type="scientific">Culex pipiens</name>
    <name type="common">House mosquito</name>
    <dbReference type="NCBI Taxonomy" id="7175"/>
    <lineage>
        <taxon>Eukaryota</taxon>
        <taxon>Metazoa</taxon>
        <taxon>Ecdysozoa</taxon>
        <taxon>Arthropoda</taxon>
        <taxon>Hexapoda</taxon>
        <taxon>Insecta</taxon>
        <taxon>Pterygota</taxon>
        <taxon>Neoptera</taxon>
        <taxon>Endopterygota</taxon>
        <taxon>Diptera</taxon>
        <taxon>Nematocera</taxon>
        <taxon>Culicoidea</taxon>
        <taxon>Culicidae</taxon>
        <taxon>Culicinae</taxon>
        <taxon>Culicini</taxon>
        <taxon>Culex</taxon>
        <taxon>Culex</taxon>
    </lineage>
</organism>
<dbReference type="AlphaFoldDB" id="A0A8D8F7Q8"/>